<proteinExistence type="predicted"/>
<evidence type="ECO:0000313" key="1">
    <source>
        <dbReference type="EMBL" id="AAK48362.1"/>
    </source>
</evidence>
<sequence>MTTRLIAQAVHHARGFNGLLRIPARGGSSGRAGVKCRRPTGR</sequence>
<organism evidence="1 2">
    <name type="scientific">Mycobacterium tuberculosis (strain CDC 1551 / Oshkosh)</name>
    <dbReference type="NCBI Taxonomy" id="83331"/>
    <lineage>
        <taxon>Bacteria</taxon>
        <taxon>Bacillati</taxon>
        <taxon>Actinomycetota</taxon>
        <taxon>Actinomycetes</taxon>
        <taxon>Mycobacteriales</taxon>
        <taxon>Mycobacteriaceae</taxon>
        <taxon>Mycobacterium</taxon>
        <taxon>Mycobacterium tuberculosis complex</taxon>
    </lineage>
</organism>
<evidence type="ECO:0000313" key="2">
    <source>
        <dbReference type="Proteomes" id="UP000001020"/>
    </source>
</evidence>
<dbReference type="HOGENOM" id="CLU_3254307_0_0_11"/>
<reference evidence="1 2" key="1">
    <citation type="journal article" date="2002" name="J. Bacteriol.">
        <title>Whole-genome comparison of Mycobacterium tuberculosis clinical and laboratory strains.</title>
        <authorList>
            <person name="Fleischmann R.D."/>
            <person name="Alland D."/>
            <person name="Eisen J.A."/>
            <person name="Carpenter L."/>
            <person name="White O."/>
            <person name="Peterson J."/>
            <person name="DeBoy R."/>
            <person name="Dodson R."/>
            <person name="Gwinn M."/>
            <person name="Haft D."/>
            <person name="Hickey E."/>
            <person name="Kolonay J.F."/>
            <person name="Nelson W.C."/>
            <person name="Umayam L.A."/>
            <person name="Ermolaeva M."/>
            <person name="Salzberg S.L."/>
            <person name="Delcher A."/>
            <person name="Utterback T."/>
            <person name="Weidman J."/>
            <person name="Khouri H."/>
            <person name="Gill J."/>
            <person name="Mikula A."/>
            <person name="Bishai W."/>
            <person name="Jacobs Jr W.R.Jr."/>
            <person name="Venter J.C."/>
            <person name="Fraser C.M."/>
        </authorList>
    </citation>
    <scope>NUCLEOTIDE SEQUENCE [LARGE SCALE GENOMIC DNA]</scope>
    <source>
        <strain evidence="2">CDC 1551 / Oshkosh</strain>
    </source>
</reference>
<gene>
    <name evidence="1" type="ordered locus">MT3994</name>
</gene>
<dbReference type="AlphaFoldDB" id="Q8VIR6"/>
<dbReference type="Proteomes" id="UP000001020">
    <property type="component" value="Chromosome"/>
</dbReference>
<dbReference type="KEGG" id="mtc:MT3994"/>
<accession>Q8VIR6</accession>
<dbReference type="EMBL" id="AE000516">
    <property type="protein sequence ID" value="AAK48362.1"/>
    <property type="molecule type" value="Genomic_DNA"/>
</dbReference>
<keyword evidence="2" id="KW-1185">Reference proteome</keyword>
<name>Q8VIR6_MYCTO</name>
<protein>
    <submittedName>
        <fullName evidence="1">Uncharacterized protein</fullName>
    </submittedName>
</protein>